<feature type="region of interest" description="Disordered" evidence="1">
    <location>
        <begin position="234"/>
        <end position="286"/>
    </location>
</feature>
<feature type="region of interest" description="Disordered" evidence="1">
    <location>
        <begin position="418"/>
        <end position="510"/>
    </location>
</feature>
<accession>A0AAW2ZC10</accession>
<gene>
    <name evidence="2" type="ORF">AKO1_001836</name>
</gene>
<feature type="compositionally biased region" description="Polar residues" evidence="1">
    <location>
        <begin position="466"/>
        <end position="476"/>
    </location>
</feature>
<keyword evidence="3" id="KW-1185">Reference proteome</keyword>
<evidence type="ECO:0000256" key="1">
    <source>
        <dbReference type="SAM" id="MobiDB-lite"/>
    </source>
</evidence>
<feature type="compositionally biased region" description="Low complexity" evidence="1">
    <location>
        <begin position="456"/>
        <end position="465"/>
    </location>
</feature>
<evidence type="ECO:0000313" key="3">
    <source>
        <dbReference type="Proteomes" id="UP001431209"/>
    </source>
</evidence>
<comment type="caution">
    <text evidence="2">The sequence shown here is derived from an EMBL/GenBank/DDBJ whole genome shotgun (WGS) entry which is preliminary data.</text>
</comment>
<dbReference type="Proteomes" id="UP001431209">
    <property type="component" value="Unassembled WGS sequence"/>
</dbReference>
<name>A0AAW2ZC10_9EUKA</name>
<organism evidence="2 3">
    <name type="scientific">Acrasis kona</name>
    <dbReference type="NCBI Taxonomy" id="1008807"/>
    <lineage>
        <taxon>Eukaryota</taxon>
        <taxon>Discoba</taxon>
        <taxon>Heterolobosea</taxon>
        <taxon>Tetramitia</taxon>
        <taxon>Eutetramitia</taxon>
        <taxon>Acrasidae</taxon>
        <taxon>Acrasis</taxon>
    </lineage>
</organism>
<protein>
    <submittedName>
        <fullName evidence="2">Uncharacterized protein</fullName>
    </submittedName>
</protein>
<sequence>MNNKRSNVFARESKIDNLQIFKKKFEQQDKPFWKMKEGWIENPQTNAQINRDKQNTHNHLRQDSKPSYLVQKQEKRKELSDKVNNVPVVNNSGTSFGRIALWNADYYVNERSPLDDPNKPMYSSFSHDKVFDPSRRCRQDIMNKHERRKQNNEQIDVSEYLYKPFSIPIPNSITVKNTKTSGDRRMSVDIHKHPYDQDYDDNLSIHSHATESSIRSNGSTATILSSVSRTSSISTPRTWSVSSSKQRSSNPMSNSIQSKSSGSSVVLRPPSAGRSRPSSSSWVSRPVSARITTNVPISSSLDKVSDFEPKKIMVQELLQDVDARSSSSCSTVSAESDSIDVNNYINNVDDDIVSYEPVIEVIQEPPPVAVVENKPAQKVNSAPIMPKSNVVSSNISNKQVITGAPTLTRVARKEINTVTTKPFRAHSPNKEAAEQPSAPVVQSAPLPIVNISKRPTSASTSRRASISQALPMSPNTARGHKDRSRSICSNDSSPNSSPKPVPPNKSKGIL</sequence>
<dbReference type="AlphaFoldDB" id="A0AAW2ZC10"/>
<dbReference type="EMBL" id="JAOPGA020001203">
    <property type="protein sequence ID" value="KAL0486172.1"/>
    <property type="molecule type" value="Genomic_DNA"/>
</dbReference>
<feature type="compositionally biased region" description="Low complexity" evidence="1">
    <location>
        <begin position="253"/>
        <end position="286"/>
    </location>
</feature>
<reference evidence="2 3" key="1">
    <citation type="submission" date="2024-03" db="EMBL/GenBank/DDBJ databases">
        <title>The Acrasis kona genome and developmental transcriptomes reveal deep origins of eukaryotic multicellular pathways.</title>
        <authorList>
            <person name="Sheikh S."/>
            <person name="Fu C.-J."/>
            <person name="Brown M.W."/>
            <person name="Baldauf S.L."/>
        </authorList>
    </citation>
    <scope>NUCLEOTIDE SEQUENCE [LARGE SCALE GENOMIC DNA]</scope>
    <source>
        <strain evidence="2 3">ATCC MYA-3509</strain>
    </source>
</reference>
<feature type="compositionally biased region" description="Polar residues" evidence="1">
    <location>
        <begin position="241"/>
        <end position="252"/>
    </location>
</feature>
<proteinExistence type="predicted"/>
<evidence type="ECO:0000313" key="2">
    <source>
        <dbReference type="EMBL" id="KAL0486172.1"/>
    </source>
</evidence>